<feature type="region of interest" description="Disordered" evidence="10">
    <location>
        <begin position="39"/>
        <end position="60"/>
    </location>
</feature>
<evidence type="ECO:0000256" key="6">
    <source>
        <dbReference type="ARBA" id="ARBA00022989"/>
    </source>
</evidence>
<keyword evidence="6 9" id="KW-1133">Transmembrane helix</keyword>
<keyword evidence="12" id="KW-1185">Reference proteome</keyword>
<dbReference type="OrthoDB" id="436405at2759"/>
<dbReference type="PANTHER" id="PTHR13032:SF6">
    <property type="entry name" value="MITOCHONDRIAL IMPORT INNER MEMBRANE TRANSLOCASE SUBUNIT TIM21"/>
    <property type="match status" value="1"/>
</dbReference>
<evidence type="ECO:0000313" key="12">
    <source>
        <dbReference type="Proteomes" id="UP000193642"/>
    </source>
</evidence>
<dbReference type="InterPro" id="IPR038552">
    <property type="entry name" value="Tim21_IMS_sf"/>
</dbReference>
<evidence type="ECO:0000256" key="8">
    <source>
        <dbReference type="ARBA" id="ARBA00023136"/>
    </source>
</evidence>
<protein>
    <recommendedName>
        <fullName evidence="3 9">Mitochondrial import inner membrane translocase subunit Tim21</fullName>
    </recommendedName>
</protein>
<dbReference type="STRING" id="329046.A0A1Y2BWY6"/>
<dbReference type="EMBL" id="MCGO01000040">
    <property type="protein sequence ID" value="ORY39282.1"/>
    <property type="molecule type" value="Genomic_DNA"/>
</dbReference>
<dbReference type="Gene3D" id="3.10.450.320">
    <property type="entry name" value="Mitochondrial import inner membrane translocase subunit Tim21"/>
    <property type="match status" value="1"/>
</dbReference>
<keyword evidence="4 9" id="KW-0812">Transmembrane</keyword>
<comment type="subunit">
    <text evidence="9">Component of the TIM23 complex.</text>
</comment>
<dbReference type="GO" id="GO:0030150">
    <property type="term" value="P:protein import into mitochondrial matrix"/>
    <property type="evidence" value="ECO:0007669"/>
    <property type="project" value="UniProtKB-UniRule"/>
</dbReference>
<reference evidence="11 12" key="1">
    <citation type="submission" date="2016-07" db="EMBL/GenBank/DDBJ databases">
        <title>Pervasive Adenine N6-methylation of Active Genes in Fungi.</title>
        <authorList>
            <consortium name="DOE Joint Genome Institute"/>
            <person name="Mondo S.J."/>
            <person name="Dannebaum R.O."/>
            <person name="Kuo R.C."/>
            <person name="Labutti K."/>
            <person name="Haridas S."/>
            <person name="Kuo A."/>
            <person name="Salamov A."/>
            <person name="Ahrendt S.R."/>
            <person name="Lipzen A."/>
            <person name="Sullivan W."/>
            <person name="Andreopoulos W.B."/>
            <person name="Clum A."/>
            <person name="Lindquist E."/>
            <person name="Daum C."/>
            <person name="Ramamoorthy G.K."/>
            <person name="Gryganskyi A."/>
            <person name="Culley D."/>
            <person name="Magnuson J.K."/>
            <person name="James T.Y."/>
            <person name="O'Malley M.A."/>
            <person name="Stajich J.E."/>
            <person name="Spatafora J.W."/>
            <person name="Visel A."/>
            <person name="Grigoriev I.V."/>
        </authorList>
    </citation>
    <scope>NUCLEOTIDE SEQUENCE [LARGE SCALE GENOMIC DNA]</scope>
    <source>
        <strain evidence="11 12">JEL800</strain>
    </source>
</reference>
<comment type="caution">
    <text evidence="11">The sequence shown here is derived from an EMBL/GenBank/DDBJ whole genome shotgun (WGS) entry which is preliminary data.</text>
</comment>
<evidence type="ECO:0000256" key="1">
    <source>
        <dbReference type="ARBA" id="ARBA00004304"/>
    </source>
</evidence>
<comment type="subcellular location">
    <subcellularLocation>
        <location evidence="9">Mitochondrion inner membrane</location>
        <topology evidence="9">Single-pass membrane protein</topology>
    </subcellularLocation>
    <subcellularLocation>
        <location evidence="1">Mitochondrion membrane</location>
        <topology evidence="1">Single-pass membrane protein</topology>
    </subcellularLocation>
</comment>
<keyword evidence="9" id="KW-0811">Translocation</keyword>
<gene>
    <name evidence="11" type="ORF">BCR33DRAFT_853441</name>
</gene>
<dbReference type="InterPro" id="IPR013261">
    <property type="entry name" value="Tim21"/>
</dbReference>
<evidence type="ECO:0000313" key="11">
    <source>
        <dbReference type="EMBL" id="ORY39282.1"/>
    </source>
</evidence>
<evidence type="ECO:0000256" key="10">
    <source>
        <dbReference type="SAM" id="MobiDB-lite"/>
    </source>
</evidence>
<comment type="function">
    <text evidence="9">Essential component of the TIM23 complex, a complex that mediates the translocation of transit peptide-containing proteins across the mitochondrial inner membrane.</text>
</comment>
<keyword evidence="9" id="KW-0999">Mitochondrion inner membrane</keyword>
<dbReference type="AlphaFoldDB" id="A0A1Y2BWY6"/>
<keyword evidence="8 9" id="KW-0472">Membrane</keyword>
<dbReference type="PANTHER" id="PTHR13032">
    <property type="entry name" value="MITOCHONDRIAL IMPORT INNER MEMBRANE TRANSLOCASE SUBUNIT TIM21"/>
    <property type="match status" value="1"/>
</dbReference>
<feature type="transmembrane region" description="Helical" evidence="9">
    <location>
        <begin position="79"/>
        <end position="99"/>
    </location>
</feature>
<dbReference type="Pfam" id="PF08294">
    <property type="entry name" value="TIM21"/>
    <property type="match status" value="1"/>
</dbReference>
<evidence type="ECO:0000256" key="2">
    <source>
        <dbReference type="ARBA" id="ARBA00010867"/>
    </source>
</evidence>
<sequence length="240" mass="26091">MSLTATILRQAGRSNKLYGPSLQSIRCYATTRLGKMDMNAGGSGKGSSSQQAAPKTKESAWSRMSLGQKVVQGTKNTGYLGVILAGVGLGGLSLSYVIVDFIDDYYAKKLFDDAFEKVSSHGAIIDTIGTPMRGHGGIGPRGGEQNVRRTVYKDDQGGDKQVIMYFVIEGPNGKGTAYVNQIKNADGEYEYNVLSADVQRHGQRPGSAKRVFIIDNRLKRQNKGGNKGWFARSIWKQKAE</sequence>
<keyword evidence="5" id="KW-0809">Transit peptide</keyword>
<comment type="similarity">
    <text evidence="2 9">Belongs to the TIM21 family.</text>
</comment>
<accession>A0A1Y2BWY6</accession>
<keyword evidence="9" id="KW-0653">Protein transport</keyword>
<keyword evidence="9" id="KW-0813">Transport</keyword>
<organism evidence="11 12">
    <name type="scientific">Rhizoclosmatium globosum</name>
    <dbReference type="NCBI Taxonomy" id="329046"/>
    <lineage>
        <taxon>Eukaryota</taxon>
        <taxon>Fungi</taxon>
        <taxon>Fungi incertae sedis</taxon>
        <taxon>Chytridiomycota</taxon>
        <taxon>Chytridiomycota incertae sedis</taxon>
        <taxon>Chytridiomycetes</taxon>
        <taxon>Chytridiales</taxon>
        <taxon>Chytriomycetaceae</taxon>
        <taxon>Rhizoclosmatium</taxon>
    </lineage>
</organism>
<evidence type="ECO:0000256" key="5">
    <source>
        <dbReference type="ARBA" id="ARBA00022946"/>
    </source>
</evidence>
<name>A0A1Y2BWY6_9FUNG</name>
<evidence type="ECO:0000256" key="3">
    <source>
        <dbReference type="ARBA" id="ARBA00020726"/>
    </source>
</evidence>
<proteinExistence type="inferred from homology"/>
<evidence type="ECO:0000256" key="4">
    <source>
        <dbReference type="ARBA" id="ARBA00022692"/>
    </source>
</evidence>
<evidence type="ECO:0000256" key="9">
    <source>
        <dbReference type="RuleBase" id="RU367142"/>
    </source>
</evidence>
<keyword evidence="7 9" id="KW-0496">Mitochondrion</keyword>
<dbReference type="GO" id="GO:0005744">
    <property type="term" value="C:TIM23 mitochondrial import inner membrane translocase complex"/>
    <property type="evidence" value="ECO:0007669"/>
    <property type="project" value="UniProtKB-UniRule"/>
</dbReference>
<evidence type="ECO:0000256" key="7">
    <source>
        <dbReference type="ARBA" id="ARBA00023128"/>
    </source>
</evidence>
<dbReference type="Proteomes" id="UP000193642">
    <property type="component" value="Unassembled WGS sequence"/>
</dbReference>